<dbReference type="Gene3D" id="3.30.420.10">
    <property type="entry name" value="Ribonuclease H-like superfamily/Ribonuclease H"/>
    <property type="match status" value="1"/>
</dbReference>
<dbReference type="InterPro" id="IPR036397">
    <property type="entry name" value="RNaseH_sf"/>
</dbReference>
<dbReference type="AlphaFoldDB" id="A0A0G0MDK3"/>
<name>A0A0G0MDK3_YANXG</name>
<protein>
    <recommendedName>
        <fullName evidence="1">Predicted 3'-5' exonuclease PolB-like domain-containing protein</fullName>
    </recommendedName>
</protein>
<organism evidence="2 3">
    <name type="scientific">Yanofskybacteria sp. (strain GW2011_GWA1_39_13)</name>
    <dbReference type="NCBI Taxonomy" id="1619019"/>
    <lineage>
        <taxon>Bacteria</taxon>
        <taxon>Candidatus Yanofskyibacteriota</taxon>
    </lineage>
</organism>
<evidence type="ECO:0000313" key="3">
    <source>
        <dbReference type="Proteomes" id="UP000034845"/>
    </source>
</evidence>
<evidence type="ECO:0000259" key="1">
    <source>
        <dbReference type="Pfam" id="PF10108"/>
    </source>
</evidence>
<reference evidence="2 3" key="1">
    <citation type="journal article" date="2015" name="Nature">
        <title>rRNA introns, odd ribosomes, and small enigmatic genomes across a large radiation of phyla.</title>
        <authorList>
            <person name="Brown C.T."/>
            <person name="Hug L.A."/>
            <person name="Thomas B.C."/>
            <person name="Sharon I."/>
            <person name="Castelle C.J."/>
            <person name="Singh A."/>
            <person name="Wilkins M.J."/>
            <person name="Williams K.H."/>
            <person name="Banfield J.F."/>
        </authorList>
    </citation>
    <scope>NUCLEOTIDE SEQUENCE [LARGE SCALE GENOMIC DNA]</scope>
    <source>
        <strain evidence="3">GW2011_GWA1_39_13</strain>
    </source>
</reference>
<dbReference type="EMBL" id="LBWF01000005">
    <property type="protein sequence ID" value="KKR02139.1"/>
    <property type="molecule type" value="Genomic_DNA"/>
</dbReference>
<comment type="caution">
    <text evidence="2">The sequence shown here is derived from an EMBL/GenBank/DDBJ whole genome shotgun (WGS) entry which is preliminary data.</text>
</comment>
<sequence length="228" mass="26397">MTNSPRLVFDIETVGVDFNSLDDKTKELLLFYAEDEDERKKIKEELGFSPLTGEVVAIGILNPDTNKGAVYFQAGKKKIEKTEDENAQYIPCASEKEVLEHFWESATHYNQFITFNGHAFDCPFITIRSAILKIKPTKNLIGNRYYDMPHLDLYDRLTNFGAVRFRKSLHMWCQAFGISSPKAKGVSGDDVARLYKEKEYLKIAMYCFDDIKATKDLYLYWEKYMSSK</sequence>
<dbReference type="Proteomes" id="UP000034845">
    <property type="component" value="Unassembled WGS sequence"/>
</dbReference>
<proteinExistence type="predicted"/>
<gene>
    <name evidence="2" type="ORF">UT29_C0005G0012</name>
</gene>
<dbReference type="SUPFAM" id="SSF53098">
    <property type="entry name" value="Ribonuclease H-like"/>
    <property type="match status" value="1"/>
</dbReference>
<dbReference type="GO" id="GO:0003676">
    <property type="term" value="F:nucleic acid binding"/>
    <property type="evidence" value="ECO:0007669"/>
    <property type="project" value="InterPro"/>
</dbReference>
<accession>A0A0G0MDK3</accession>
<evidence type="ECO:0000313" key="2">
    <source>
        <dbReference type="EMBL" id="KKR02139.1"/>
    </source>
</evidence>
<dbReference type="InterPro" id="IPR019288">
    <property type="entry name" value="3'-5'_exonuclease_PolB-like"/>
</dbReference>
<feature type="domain" description="Predicted 3'-5' exonuclease PolB-like" evidence="1">
    <location>
        <begin position="88"/>
        <end position="222"/>
    </location>
</feature>
<dbReference type="Pfam" id="PF10108">
    <property type="entry name" value="DNA_pol_B_exo2"/>
    <property type="match status" value="1"/>
</dbReference>
<dbReference type="InterPro" id="IPR012337">
    <property type="entry name" value="RNaseH-like_sf"/>
</dbReference>